<sequence>MVPVGLPFAIHIDERRRKRFQCIHILEVGGHALYPFYYAERML</sequence>
<evidence type="ECO:0000313" key="1">
    <source>
        <dbReference type="EMBL" id="AEV17551.1"/>
    </source>
</evidence>
<proteinExistence type="predicted"/>
<keyword evidence="2" id="KW-1185">Reference proteome</keyword>
<protein>
    <submittedName>
        <fullName evidence="1">Uncharacterized protein</fullName>
    </submittedName>
</protein>
<reference evidence="1 2" key="1">
    <citation type="submission" date="2011-11" db="EMBL/GenBank/DDBJ databases">
        <title>Complete genome sequence of thermophilic Geobacillus thermoleovorans CCB_US3_UF5.</title>
        <authorList>
            <person name="Muhd Sakaff M.K.L."/>
            <person name="Abdul Rahman A.Y."/>
            <person name="Saito J.A."/>
            <person name="Hou S."/>
            <person name="Alam M."/>
        </authorList>
    </citation>
    <scope>NUCLEOTIDE SEQUENCE [LARGE SCALE GENOMIC DNA]</scope>
    <source>
        <strain evidence="1 2">CCB_US3_UF5</strain>
    </source>
</reference>
<dbReference type="Proteomes" id="UP000005636">
    <property type="component" value="Chromosome"/>
</dbReference>
<evidence type="ECO:0000313" key="2">
    <source>
        <dbReference type="Proteomes" id="UP000005636"/>
    </source>
</evidence>
<gene>
    <name evidence="1" type="ORF">GTCCBUS3UF5_2250</name>
</gene>
<dbReference type="EMBL" id="CP003125">
    <property type="protein sequence ID" value="AEV17551.1"/>
    <property type="molecule type" value="Genomic_DNA"/>
</dbReference>
<name>A0ABM5MDB6_GEOTH</name>
<accession>A0ABM5MDB6</accession>
<organism evidence="1 2">
    <name type="scientific">Geobacillus thermoleovorans CCB_US3_UF5</name>
    <dbReference type="NCBI Taxonomy" id="1111068"/>
    <lineage>
        <taxon>Bacteria</taxon>
        <taxon>Bacillati</taxon>
        <taxon>Bacillota</taxon>
        <taxon>Bacilli</taxon>
        <taxon>Bacillales</taxon>
        <taxon>Anoxybacillaceae</taxon>
        <taxon>Geobacillus</taxon>
        <taxon>Geobacillus thermoleovorans group</taxon>
    </lineage>
</organism>